<evidence type="ECO:0000256" key="5">
    <source>
        <dbReference type="ARBA" id="ARBA00022692"/>
    </source>
</evidence>
<comment type="caution">
    <text evidence="10">The sequence shown here is derived from an EMBL/GenBank/DDBJ whole genome shotgun (WGS) entry which is preliminary data.</text>
</comment>
<name>A0A5S3VAJ1_9GAMM</name>
<accession>A0A5S3VAJ1</accession>
<evidence type="ECO:0000256" key="6">
    <source>
        <dbReference type="ARBA" id="ARBA00022989"/>
    </source>
</evidence>
<keyword evidence="5 9" id="KW-0812">Transmembrane</keyword>
<feature type="region of interest" description="Disordered" evidence="8">
    <location>
        <begin position="1"/>
        <end position="20"/>
    </location>
</feature>
<reference evidence="11" key="2">
    <citation type="submission" date="2019-06" db="EMBL/GenBank/DDBJ databases">
        <title>Co-occurence of chitin degradation, pigmentation and bioactivity in marine Pseudoalteromonas.</title>
        <authorList>
            <person name="Sonnenschein E.C."/>
            <person name="Bech P.K."/>
        </authorList>
    </citation>
    <scope>NUCLEOTIDE SEQUENCE [LARGE SCALE GENOMIC DNA]</scope>
    <source>
        <strain evidence="11">S3790</strain>
    </source>
</reference>
<keyword evidence="4" id="KW-0997">Cell inner membrane</keyword>
<sequence>MSDPQNLRAGRRISTDELPQAVPQFMEAGKRIEQTQENSSSDGEQGVFNNSDVLEQELEHTFKPKRTLLTVKKLLLISLVVLVAVEAIYGVIEAITQSWLLGGLYIFVLSLSFVALIRFLFSEYRALKSLSTREHMQSDAQRLLSSTQIGEAQQWLAPLLKYHSQSDVNTFNATIKVHHTDKEVLELYQNTLLNTQDQQAKAIISSHATTSAMLVALSPMALLDMLSVLWRGVHLVEKLSQHYGIRLGYRSRITLYKLLLKQMVFAGAAELVSDLAATSMGAELLSKLSARAAQGLSAGVFTARLGYKAMELCRPLPKLANKPNLLQGSIEQIFKALLNRSK</sequence>
<proteinExistence type="inferred from homology"/>
<dbReference type="InterPro" id="IPR021147">
    <property type="entry name" value="DUF697"/>
</dbReference>
<keyword evidence="3" id="KW-1003">Cell membrane</keyword>
<evidence type="ECO:0000256" key="3">
    <source>
        <dbReference type="ARBA" id="ARBA00022475"/>
    </source>
</evidence>
<dbReference type="PANTHER" id="PTHR39342:SF1">
    <property type="entry name" value="UPF0283 MEMBRANE PROTEIN YCJF"/>
    <property type="match status" value="1"/>
</dbReference>
<dbReference type="NCBIfam" id="TIGR01620">
    <property type="entry name" value="hyp_HI0043"/>
    <property type="match status" value="1"/>
</dbReference>
<evidence type="ECO:0000256" key="7">
    <source>
        <dbReference type="ARBA" id="ARBA00023136"/>
    </source>
</evidence>
<dbReference type="InterPro" id="IPR006507">
    <property type="entry name" value="UPF0283"/>
</dbReference>
<dbReference type="OrthoDB" id="958025at2"/>
<reference evidence="10 11" key="1">
    <citation type="submission" date="2018-01" db="EMBL/GenBank/DDBJ databases">
        <authorList>
            <person name="Paulsen S."/>
            <person name="Gram L.K."/>
        </authorList>
    </citation>
    <scope>NUCLEOTIDE SEQUENCE [LARGE SCALE GENOMIC DNA]</scope>
    <source>
        <strain evidence="10 11">S3790</strain>
    </source>
</reference>
<dbReference type="EMBL" id="PNBX01000027">
    <property type="protein sequence ID" value="TMO68965.1"/>
    <property type="molecule type" value="Genomic_DNA"/>
</dbReference>
<dbReference type="RefSeq" id="WP_138591228.1">
    <property type="nucleotide sequence ID" value="NZ_PNBX01000027.1"/>
</dbReference>
<comment type="similarity">
    <text evidence="2">Belongs to the UPF0283 family.</text>
</comment>
<gene>
    <name evidence="10" type="ORF">CWC19_07130</name>
</gene>
<dbReference type="GO" id="GO:0005886">
    <property type="term" value="C:plasma membrane"/>
    <property type="evidence" value="ECO:0007669"/>
    <property type="project" value="UniProtKB-SubCell"/>
</dbReference>
<evidence type="ECO:0000256" key="4">
    <source>
        <dbReference type="ARBA" id="ARBA00022519"/>
    </source>
</evidence>
<feature type="transmembrane region" description="Helical" evidence="9">
    <location>
        <begin position="74"/>
        <end position="92"/>
    </location>
</feature>
<feature type="transmembrane region" description="Helical" evidence="9">
    <location>
        <begin position="98"/>
        <end position="121"/>
    </location>
</feature>
<evidence type="ECO:0000256" key="9">
    <source>
        <dbReference type="SAM" id="Phobius"/>
    </source>
</evidence>
<evidence type="ECO:0000256" key="8">
    <source>
        <dbReference type="SAM" id="MobiDB-lite"/>
    </source>
</evidence>
<organism evidence="10 11">
    <name type="scientific">Pseudoalteromonas aurantia</name>
    <dbReference type="NCBI Taxonomy" id="43654"/>
    <lineage>
        <taxon>Bacteria</taxon>
        <taxon>Pseudomonadati</taxon>
        <taxon>Pseudomonadota</taxon>
        <taxon>Gammaproteobacteria</taxon>
        <taxon>Alteromonadales</taxon>
        <taxon>Pseudoalteromonadaceae</taxon>
        <taxon>Pseudoalteromonas</taxon>
    </lineage>
</organism>
<protein>
    <submittedName>
        <fullName evidence="10">TIGR01620 family protein</fullName>
    </submittedName>
</protein>
<keyword evidence="6 9" id="KW-1133">Transmembrane helix</keyword>
<dbReference type="Pfam" id="PF05128">
    <property type="entry name" value="DUF697"/>
    <property type="match status" value="1"/>
</dbReference>
<dbReference type="PANTHER" id="PTHR39342">
    <property type="entry name" value="UPF0283 MEMBRANE PROTEIN YCJF"/>
    <property type="match status" value="1"/>
</dbReference>
<dbReference type="AlphaFoldDB" id="A0A5S3VAJ1"/>
<evidence type="ECO:0000256" key="1">
    <source>
        <dbReference type="ARBA" id="ARBA00004429"/>
    </source>
</evidence>
<evidence type="ECO:0000313" key="10">
    <source>
        <dbReference type="EMBL" id="TMO68965.1"/>
    </source>
</evidence>
<comment type="subcellular location">
    <subcellularLocation>
        <location evidence="1">Cell inner membrane</location>
        <topology evidence="1">Multi-pass membrane protein</topology>
    </subcellularLocation>
</comment>
<evidence type="ECO:0000313" key="11">
    <source>
        <dbReference type="Proteomes" id="UP000307217"/>
    </source>
</evidence>
<keyword evidence="7 9" id="KW-0472">Membrane</keyword>
<evidence type="ECO:0000256" key="2">
    <source>
        <dbReference type="ARBA" id="ARBA00008255"/>
    </source>
</evidence>
<dbReference type="Proteomes" id="UP000307217">
    <property type="component" value="Unassembled WGS sequence"/>
</dbReference>